<accession>A0A942Z6W5</accession>
<dbReference type="AlphaFoldDB" id="A0A942Z6W5"/>
<evidence type="ECO:0000259" key="2">
    <source>
        <dbReference type="Pfam" id="PF04909"/>
    </source>
</evidence>
<dbReference type="InterPro" id="IPR006680">
    <property type="entry name" value="Amidohydro-rel"/>
</dbReference>
<protein>
    <submittedName>
        <fullName evidence="3">Amidohydrolase family protein</fullName>
    </submittedName>
</protein>
<dbReference type="InterPro" id="IPR032466">
    <property type="entry name" value="Metal_Hydrolase"/>
</dbReference>
<comment type="caution">
    <text evidence="3">The sequence shown here is derived from an EMBL/GenBank/DDBJ whole genome shotgun (WGS) entry which is preliminary data.</text>
</comment>
<organism evidence="3 4">
    <name type="scientific">Lederbergia citrea</name>
    <dbReference type="NCBI Taxonomy" id="2833581"/>
    <lineage>
        <taxon>Bacteria</taxon>
        <taxon>Bacillati</taxon>
        <taxon>Bacillota</taxon>
        <taxon>Bacilli</taxon>
        <taxon>Bacillales</taxon>
        <taxon>Bacillaceae</taxon>
        <taxon>Lederbergia</taxon>
    </lineage>
</organism>
<evidence type="ECO:0000256" key="1">
    <source>
        <dbReference type="ARBA" id="ARBA00038310"/>
    </source>
</evidence>
<dbReference type="EMBL" id="JAGYPN010000004">
    <property type="protein sequence ID" value="MBS4224491.1"/>
    <property type="molecule type" value="Genomic_DNA"/>
</dbReference>
<evidence type="ECO:0000313" key="3">
    <source>
        <dbReference type="EMBL" id="MBS4224491.1"/>
    </source>
</evidence>
<feature type="domain" description="Amidohydrolase-related" evidence="2">
    <location>
        <begin position="3"/>
        <end position="276"/>
    </location>
</feature>
<dbReference type="RefSeq" id="WP_213099546.1">
    <property type="nucleotide sequence ID" value="NZ_JAGYPH010000004.1"/>
</dbReference>
<dbReference type="Gene3D" id="3.20.20.140">
    <property type="entry name" value="Metal-dependent hydrolases"/>
    <property type="match status" value="1"/>
</dbReference>
<keyword evidence="4" id="KW-1185">Reference proteome</keyword>
<reference evidence="3 4" key="1">
    <citation type="submission" date="2021-05" db="EMBL/GenBank/DDBJ databases">
        <title>Novel Bacillus species.</title>
        <authorList>
            <person name="Liu G."/>
        </authorList>
    </citation>
    <scope>NUCLEOTIDE SEQUENCE [LARGE SCALE GENOMIC DNA]</scope>
    <source>
        <strain evidence="3 4">FJAT-49682</strain>
    </source>
</reference>
<comment type="similarity">
    <text evidence="1">Belongs to the metallo-dependent hydrolases superfamily.</text>
</comment>
<gene>
    <name evidence="3" type="ORF">KHA91_17420</name>
</gene>
<dbReference type="Pfam" id="PF04909">
    <property type="entry name" value="Amidohydro_2"/>
    <property type="match status" value="1"/>
</dbReference>
<sequence>MRIDAHQHYWNLDNKHTDWPTPDLTAIYRNFLPEDLEAHLKQHSIDKTIVVQASPDLDENEFLLDLAGHHDSIGGIVGWIDLSSEEFPEHFARLKSNPKFVGIRPMLQSMDDDQWILRPEVKKNIKILIENDFPIDILIYPKHLPYIVELLEEFPKLRAVIDHCAKPNIKDQQWGSWADGMKKVCKFDSVMCKLSGLVTETDHQSWKINDFKPYIKHVINCFGTSRIMFGSDWPVCILAASYDEVVKIVTEHLPENLTVEEKELLFGGNAKKFYKL</sequence>
<dbReference type="PANTHER" id="PTHR43569:SF2">
    <property type="entry name" value="AMIDOHYDROLASE-RELATED DOMAIN-CONTAINING PROTEIN"/>
    <property type="match status" value="1"/>
</dbReference>
<proteinExistence type="inferred from homology"/>
<evidence type="ECO:0000313" key="4">
    <source>
        <dbReference type="Proteomes" id="UP000676456"/>
    </source>
</evidence>
<dbReference type="GO" id="GO:0016787">
    <property type="term" value="F:hydrolase activity"/>
    <property type="evidence" value="ECO:0007669"/>
    <property type="project" value="InterPro"/>
</dbReference>
<dbReference type="PANTHER" id="PTHR43569">
    <property type="entry name" value="AMIDOHYDROLASE"/>
    <property type="match status" value="1"/>
</dbReference>
<dbReference type="Proteomes" id="UP000676456">
    <property type="component" value="Unassembled WGS sequence"/>
</dbReference>
<name>A0A942Z6W5_9BACI</name>
<dbReference type="InterPro" id="IPR052350">
    <property type="entry name" value="Metallo-dep_Lactonases"/>
</dbReference>
<dbReference type="SUPFAM" id="SSF51556">
    <property type="entry name" value="Metallo-dependent hydrolases"/>
    <property type="match status" value="1"/>
</dbReference>